<gene>
    <name evidence="9" type="primary">LSM4</name>
    <name evidence="12" type="ORF">OJ252_2362</name>
</gene>
<evidence type="ECO:0000256" key="7">
    <source>
        <dbReference type="ARBA" id="ARBA00023242"/>
    </source>
</evidence>
<comment type="subcellular location">
    <subcellularLocation>
        <location evidence="1 9">Nucleus</location>
    </subcellularLocation>
</comment>
<evidence type="ECO:0000256" key="4">
    <source>
        <dbReference type="ARBA" id="ARBA00022728"/>
    </source>
</evidence>
<evidence type="ECO:0000256" key="3">
    <source>
        <dbReference type="ARBA" id="ARBA00022664"/>
    </source>
</evidence>
<dbReference type="Gene3D" id="2.30.30.100">
    <property type="match status" value="1"/>
</dbReference>
<dbReference type="CDD" id="cd01723">
    <property type="entry name" value="LSm4"/>
    <property type="match status" value="1"/>
</dbReference>
<evidence type="ECO:0000256" key="5">
    <source>
        <dbReference type="ARBA" id="ARBA00022884"/>
    </source>
</evidence>
<keyword evidence="13" id="KW-1185">Reference proteome</keyword>
<comment type="caution">
    <text evidence="12">The sequence shown here is derived from an EMBL/GenBank/DDBJ whole genome shotgun (WGS) entry which is preliminary data.</text>
</comment>
<keyword evidence="4 9" id="KW-0747">Spliceosome</keyword>
<dbReference type="InterPro" id="IPR010920">
    <property type="entry name" value="LSM_dom_sf"/>
</dbReference>
<evidence type="ECO:0000256" key="6">
    <source>
        <dbReference type="ARBA" id="ARBA00023187"/>
    </source>
</evidence>
<reference evidence="12" key="1">
    <citation type="submission" date="2022-10" db="EMBL/GenBank/DDBJ databases">
        <title>Adaptive evolution leads to modifications in subtelomeric GC content in a zoonotic Cryptosporidium species.</title>
        <authorList>
            <person name="Li J."/>
            <person name="Feng Y."/>
            <person name="Xiao L."/>
        </authorList>
    </citation>
    <scope>NUCLEOTIDE SEQUENCE</scope>
    <source>
        <strain evidence="12">25894</strain>
    </source>
</reference>
<dbReference type="InterPro" id="IPR047575">
    <property type="entry name" value="Sm"/>
</dbReference>
<evidence type="ECO:0000256" key="8">
    <source>
        <dbReference type="ARBA" id="ARBA00023274"/>
    </source>
</evidence>
<proteinExistence type="inferred from homology"/>
<organism evidence="12 13">
    <name type="scientific">Cryptosporidium canis</name>
    <dbReference type="NCBI Taxonomy" id="195482"/>
    <lineage>
        <taxon>Eukaryota</taxon>
        <taxon>Sar</taxon>
        <taxon>Alveolata</taxon>
        <taxon>Apicomplexa</taxon>
        <taxon>Conoidasida</taxon>
        <taxon>Coccidia</taxon>
        <taxon>Eucoccidiorida</taxon>
        <taxon>Eimeriorina</taxon>
        <taxon>Cryptosporidiidae</taxon>
        <taxon>Cryptosporidium</taxon>
    </lineage>
</organism>
<keyword evidence="8 9" id="KW-0687">Ribonucleoprotein</keyword>
<evidence type="ECO:0000256" key="10">
    <source>
        <dbReference type="SAM" id="MobiDB-lite"/>
    </source>
</evidence>
<accession>A0ABQ8P5F9</accession>
<evidence type="ECO:0000313" key="13">
    <source>
        <dbReference type="Proteomes" id="UP001071777"/>
    </source>
</evidence>
<dbReference type="Pfam" id="PF01423">
    <property type="entry name" value="LSM"/>
    <property type="match status" value="1"/>
</dbReference>
<dbReference type="Proteomes" id="UP001071777">
    <property type="component" value="Unassembled WGS sequence"/>
</dbReference>
<keyword evidence="3 9" id="KW-0507">mRNA processing</keyword>
<name>A0ABQ8P5F9_9CRYT</name>
<comment type="subunit">
    <text evidence="9">LSm subunits form a heteromer with a doughnut shape.</text>
</comment>
<dbReference type="SMART" id="SM00651">
    <property type="entry name" value="Sm"/>
    <property type="match status" value="1"/>
</dbReference>
<protein>
    <recommendedName>
        <fullName evidence="9">U6 snRNA-associated Sm-like protein LSm4</fullName>
    </recommendedName>
</protein>
<evidence type="ECO:0000256" key="2">
    <source>
        <dbReference type="ARBA" id="ARBA00006850"/>
    </source>
</evidence>
<dbReference type="PROSITE" id="PS52002">
    <property type="entry name" value="SM"/>
    <property type="match status" value="1"/>
</dbReference>
<comment type="similarity">
    <text evidence="2 9">Belongs to the snRNP Sm proteins family.</text>
</comment>
<dbReference type="PANTHER" id="PTHR23338">
    <property type="entry name" value="SMALL NUCLEAR RIBONUCLEOPROTEIN SM"/>
    <property type="match status" value="1"/>
</dbReference>
<evidence type="ECO:0000313" key="12">
    <source>
        <dbReference type="EMBL" id="KAJ1608938.1"/>
    </source>
</evidence>
<feature type="region of interest" description="Disordered" evidence="10">
    <location>
        <begin position="67"/>
        <end position="97"/>
    </location>
</feature>
<dbReference type="InterPro" id="IPR034101">
    <property type="entry name" value="Lsm4"/>
</dbReference>
<dbReference type="InterPro" id="IPR027141">
    <property type="entry name" value="LSm4/Sm_D1/D3"/>
</dbReference>
<keyword evidence="6 9" id="KW-0508">mRNA splicing</keyword>
<keyword evidence="7 9" id="KW-0539">Nucleus</keyword>
<evidence type="ECO:0000256" key="9">
    <source>
        <dbReference type="RuleBase" id="RU365049"/>
    </source>
</evidence>
<dbReference type="InterPro" id="IPR001163">
    <property type="entry name" value="Sm_dom_euk/arc"/>
</dbReference>
<dbReference type="SUPFAM" id="SSF50182">
    <property type="entry name" value="Sm-like ribonucleoproteins"/>
    <property type="match status" value="1"/>
</dbReference>
<comment type="function">
    <text evidence="9">Binds specifically to the 3'-terminal U-tract of U6 snRNA.</text>
</comment>
<feature type="domain" description="Sm" evidence="11">
    <location>
        <begin position="1"/>
        <end position="60"/>
    </location>
</feature>
<evidence type="ECO:0000256" key="1">
    <source>
        <dbReference type="ARBA" id="ARBA00004123"/>
    </source>
</evidence>
<dbReference type="EMBL" id="JAPCXB010000089">
    <property type="protein sequence ID" value="KAJ1608938.1"/>
    <property type="molecule type" value="Genomic_DNA"/>
</dbReference>
<sequence>MVELKNGETYSGILTGVDGFMNLVLNNVICGSRGGNDFFKVLECYIRGNNIKFIRISDDNVSAAKDEMVQREISRPGNRGRPRNESRSSRTRPSKWA</sequence>
<evidence type="ECO:0000259" key="11">
    <source>
        <dbReference type="PROSITE" id="PS52002"/>
    </source>
</evidence>
<keyword evidence="5 9" id="KW-0694">RNA-binding</keyword>